<name>A0A381FLS4_9FLAO</name>
<reference evidence="1 2" key="1">
    <citation type="submission" date="2018-06" db="EMBL/GenBank/DDBJ databases">
        <authorList>
            <consortium name="Pathogen Informatics"/>
            <person name="Doyle S."/>
        </authorList>
    </citation>
    <scope>NUCLEOTIDE SEQUENCE [LARGE SCALE GENOMIC DNA]</scope>
    <source>
        <strain evidence="1 2">NCTC13532</strain>
    </source>
</reference>
<evidence type="ECO:0000313" key="2">
    <source>
        <dbReference type="Proteomes" id="UP000254282"/>
    </source>
</evidence>
<dbReference type="PROSITE" id="PS51257">
    <property type="entry name" value="PROKAR_LIPOPROTEIN"/>
    <property type="match status" value="1"/>
</dbReference>
<dbReference type="Proteomes" id="UP000254282">
    <property type="component" value="Unassembled WGS sequence"/>
</dbReference>
<proteinExistence type="predicted"/>
<dbReference type="STRING" id="254.SAMN05421682_112158"/>
<sequence length="207" mass="24493">MKDYLFLILLLLISCKKNEARKEIIQKDETLDLKYEVLNQLITDQIREDSINDILHDNIYNIAVKRIFFEELNENEEPPPPVLALNFSYDSIFAMKDSSYYKNQDRNLINFHLQKSRIKNKLDFVTTDEILNLSIKYERNFWKQFRKKYGDKCIQTFSVPFFNKNKTVCIVQNSMSCGPLYGGGSTSIYKKVNGKWVVLRTFDQWVS</sequence>
<protein>
    <submittedName>
        <fullName evidence="1">Uncharacterized protein</fullName>
    </submittedName>
</protein>
<dbReference type="RefSeq" id="WP_115620887.1">
    <property type="nucleotide sequence ID" value="NZ_UFVR01000004.1"/>
</dbReference>
<gene>
    <name evidence="1" type="ORF">NCTC13532_03059</name>
</gene>
<evidence type="ECO:0000313" key="1">
    <source>
        <dbReference type="EMBL" id="SUX47489.1"/>
    </source>
</evidence>
<accession>A0A381FLS4</accession>
<organism evidence="1 2">
    <name type="scientific">Chryseobacterium indoltheticum</name>
    <dbReference type="NCBI Taxonomy" id="254"/>
    <lineage>
        <taxon>Bacteria</taxon>
        <taxon>Pseudomonadati</taxon>
        <taxon>Bacteroidota</taxon>
        <taxon>Flavobacteriia</taxon>
        <taxon>Flavobacteriales</taxon>
        <taxon>Weeksellaceae</taxon>
        <taxon>Chryseobacterium group</taxon>
        <taxon>Chryseobacterium</taxon>
    </lineage>
</organism>
<dbReference type="AlphaFoldDB" id="A0A381FLS4"/>
<dbReference type="EMBL" id="UFVR01000004">
    <property type="protein sequence ID" value="SUX47489.1"/>
    <property type="molecule type" value="Genomic_DNA"/>
</dbReference>